<organism evidence="1 2">
    <name type="scientific">Sphagnum jensenii</name>
    <dbReference type="NCBI Taxonomy" id="128206"/>
    <lineage>
        <taxon>Eukaryota</taxon>
        <taxon>Viridiplantae</taxon>
        <taxon>Streptophyta</taxon>
        <taxon>Embryophyta</taxon>
        <taxon>Bryophyta</taxon>
        <taxon>Sphagnophytina</taxon>
        <taxon>Sphagnopsida</taxon>
        <taxon>Sphagnales</taxon>
        <taxon>Sphagnaceae</taxon>
        <taxon>Sphagnum</taxon>
    </lineage>
</organism>
<proteinExistence type="predicted"/>
<name>A0ABP0VKG8_9BRYO</name>
<evidence type="ECO:0000313" key="2">
    <source>
        <dbReference type="Proteomes" id="UP001497444"/>
    </source>
</evidence>
<gene>
    <name evidence="1" type="ORF">CSSPJE1EN1_LOCUS410</name>
</gene>
<dbReference type="EMBL" id="OZ020096">
    <property type="protein sequence ID" value="CAK9254932.1"/>
    <property type="molecule type" value="Genomic_DNA"/>
</dbReference>
<dbReference type="Proteomes" id="UP001497444">
    <property type="component" value="Chromosome 1"/>
</dbReference>
<protein>
    <submittedName>
        <fullName evidence="1">Uncharacterized protein</fullName>
    </submittedName>
</protein>
<keyword evidence="2" id="KW-1185">Reference proteome</keyword>
<sequence>MYELRRNLLPDSCKIFKALLHCTTDLNGSWIVEDLRQVTTQDLDDTAGMFAPLTNSMFPQAYSSAAFSSCSAVPCNRRKCAAPTAACEMASSVEQEDDYPAHR</sequence>
<reference evidence="1 2" key="1">
    <citation type="submission" date="2024-02" db="EMBL/GenBank/DDBJ databases">
        <authorList>
            <consortium name="ELIXIR-Norway"/>
            <consortium name="Elixir Norway"/>
        </authorList>
    </citation>
    <scope>NUCLEOTIDE SEQUENCE [LARGE SCALE GENOMIC DNA]</scope>
</reference>
<evidence type="ECO:0000313" key="1">
    <source>
        <dbReference type="EMBL" id="CAK9254932.1"/>
    </source>
</evidence>
<accession>A0ABP0VKG8</accession>